<dbReference type="GO" id="GO:0005096">
    <property type="term" value="F:GTPase activator activity"/>
    <property type="evidence" value="ECO:0007669"/>
    <property type="project" value="InterPro"/>
</dbReference>
<evidence type="ECO:0000313" key="5">
    <source>
        <dbReference type="Proteomes" id="UP001153069"/>
    </source>
</evidence>
<feature type="compositionally biased region" description="Low complexity" evidence="2">
    <location>
        <begin position="333"/>
        <end position="348"/>
    </location>
</feature>
<feature type="compositionally biased region" description="Polar residues" evidence="2">
    <location>
        <begin position="702"/>
        <end position="714"/>
    </location>
</feature>
<evidence type="ECO:0000256" key="2">
    <source>
        <dbReference type="SAM" id="MobiDB-lite"/>
    </source>
</evidence>
<name>A0A9N8DUG4_9STRA</name>
<dbReference type="EMBL" id="CAICTM010000379">
    <property type="protein sequence ID" value="CAB9509222.1"/>
    <property type="molecule type" value="Genomic_DNA"/>
</dbReference>
<feature type="compositionally biased region" description="Low complexity" evidence="2">
    <location>
        <begin position="355"/>
        <end position="368"/>
    </location>
</feature>
<dbReference type="GO" id="GO:0005543">
    <property type="term" value="F:phospholipid binding"/>
    <property type="evidence" value="ECO:0007669"/>
    <property type="project" value="InterPro"/>
</dbReference>
<dbReference type="PANTHER" id="PTHR46220:SF1">
    <property type="entry name" value="ADP-RIBOSYLATION FACTOR GTPASE-ACTIVATING PROTEIN AGD12"/>
    <property type="match status" value="1"/>
</dbReference>
<dbReference type="SMART" id="SM00105">
    <property type="entry name" value="ArfGap"/>
    <property type="match status" value="1"/>
</dbReference>
<dbReference type="OrthoDB" id="29546at2759"/>
<feature type="region of interest" description="Disordered" evidence="2">
    <location>
        <begin position="571"/>
        <end position="714"/>
    </location>
</feature>
<keyword evidence="1" id="KW-0863">Zinc-finger</keyword>
<keyword evidence="1" id="KW-0862">Zinc</keyword>
<gene>
    <name evidence="4" type="ORF">SEMRO_380_G130630.1</name>
</gene>
<dbReference type="PROSITE" id="PS50115">
    <property type="entry name" value="ARFGAP"/>
    <property type="match status" value="1"/>
</dbReference>
<evidence type="ECO:0000259" key="3">
    <source>
        <dbReference type="PROSITE" id="PS50115"/>
    </source>
</evidence>
<feature type="compositionally biased region" description="Polar residues" evidence="2">
    <location>
        <begin position="677"/>
        <end position="688"/>
    </location>
</feature>
<accession>A0A9N8DUG4</accession>
<keyword evidence="1" id="KW-0479">Metal-binding</keyword>
<dbReference type="AlphaFoldDB" id="A0A9N8DUG4"/>
<feature type="region of interest" description="Disordered" evidence="2">
    <location>
        <begin position="299"/>
        <end position="413"/>
    </location>
</feature>
<dbReference type="PANTHER" id="PTHR46220">
    <property type="entry name" value="ADP-RIBOSYLATION FACTOR GTPASE-ACTIVATING PROTEIN AGD12"/>
    <property type="match status" value="1"/>
</dbReference>
<evidence type="ECO:0000256" key="1">
    <source>
        <dbReference type="PROSITE-ProRule" id="PRU00288"/>
    </source>
</evidence>
<reference evidence="4" key="1">
    <citation type="submission" date="2020-06" db="EMBL/GenBank/DDBJ databases">
        <authorList>
            <consortium name="Plant Systems Biology data submission"/>
        </authorList>
    </citation>
    <scope>NUCLEOTIDE SEQUENCE</scope>
    <source>
        <strain evidence="4">D6</strain>
    </source>
</reference>
<feature type="compositionally biased region" description="Basic and acidic residues" evidence="2">
    <location>
        <begin position="662"/>
        <end position="674"/>
    </location>
</feature>
<feature type="region of interest" description="Disordered" evidence="2">
    <location>
        <begin position="197"/>
        <end position="283"/>
    </location>
</feature>
<feature type="compositionally biased region" description="Low complexity" evidence="2">
    <location>
        <begin position="614"/>
        <end position="624"/>
    </location>
</feature>
<feature type="compositionally biased region" description="Polar residues" evidence="2">
    <location>
        <begin position="571"/>
        <end position="582"/>
    </location>
</feature>
<sequence length="714" mass="79593">MPTQRKSVTSPEMNERMKSLMLQPANRLCADCPSPRPLWASFLYSPVDKEESVMAVFVCSQCAQHHHFKLGSKRCLIKYLKMAHEWSMKDIEILEFTGNDFVNRIYERNLTKRDFEKSYVDPDDEAEEKRRSKFIKHKYKHRKYTDDMEYHEKMLQVLVKRRSLRKKDSSAQETKNQADDWFKADDSIQLDAEQERRTRFLLPSHSERDSAGYTGSTRATSKGALHHSYTEGVGAGQSSASPTKEYEKTLHLSDSTFVVLRQRPQQEERSRPLGRRQTMSRRNSFRNLNAIALNAAVANSRSNTDATKMDDSTQSSTESGSRALQRARRRLSNRSLSLTLNGSGSSVNHNHHNSGESSVTSSSQGSSVDESRRMRRRISTRNLMSVAESPAPQKVEARRRGSISRPLNSDTLEAPGVAKKAPMIRRGSIRTIRPLEEQESCARGSFNRLQPQGPMARRRSLSTSNVIDMAPASVEKAPLRRHNSCRNLNLLAVEVSYQPNQTRTPMTRRRSMAALNAPSTLSPPKPLRRRKSAALIAVGLPGTTETTSPVNPTSRQSLAGAAVALNNVESSPACTWPSSVQSEKVPKKSKRSKATGEQASRRASDTKNSRRETSVSGGSTAASSETRRKSKRNSKSSGDGKKKTTNRIPTAVELGYEDPEAIEQKLQTRKEKIRGVQTGTTSLRSLLSDSIKETANPERGSLSRTSSIGSAKAA</sequence>
<dbReference type="Pfam" id="PF01412">
    <property type="entry name" value="ArfGap"/>
    <property type="match status" value="1"/>
</dbReference>
<feature type="compositionally biased region" description="Polar residues" evidence="2">
    <location>
        <begin position="300"/>
        <end position="318"/>
    </location>
</feature>
<feature type="domain" description="Arf-GAP" evidence="3">
    <location>
        <begin position="14"/>
        <end position="152"/>
    </location>
</feature>
<protein>
    <submittedName>
        <fullName evidence="4">Stromal membrane-associated protein 2</fullName>
    </submittedName>
</protein>
<dbReference type="InterPro" id="IPR037278">
    <property type="entry name" value="ARFGAP/RecO"/>
</dbReference>
<dbReference type="GO" id="GO:0008270">
    <property type="term" value="F:zinc ion binding"/>
    <property type="evidence" value="ECO:0007669"/>
    <property type="project" value="UniProtKB-KW"/>
</dbReference>
<proteinExistence type="predicted"/>
<dbReference type="InterPro" id="IPR038508">
    <property type="entry name" value="ArfGAP_dom_sf"/>
</dbReference>
<dbReference type="Proteomes" id="UP001153069">
    <property type="component" value="Unassembled WGS sequence"/>
</dbReference>
<dbReference type="Gene3D" id="1.10.220.150">
    <property type="entry name" value="Arf GTPase activating protein"/>
    <property type="match status" value="1"/>
</dbReference>
<dbReference type="InterPro" id="IPR001164">
    <property type="entry name" value="ArfGAP_dom"/>
</dbReference>
<feature type="compositionally biased region" description="Basic and acidic residues" evidence="2">
    <location>
        <begin position="599"/>
        <end position="613"/>
    </location>
</feature>
<dbReference type="InterPro" id="IPR044518">
    <property type="entry name" value="ARF_GAP_AGD11/12/13"/>
</dbReference>
<keyword evidence="5" id="KW-1185">Reference proteome</keyword>
<evidence type="ECO:0000313" key="4">
    <source>
        <dbReference type="EMBL" id="CAB9509222.1"/>
    </source>
</evidence>
<organism evidence="4 5">
    <name type="scientific">Seminavis robusta</name>
    <dbReference type="NCBI Taxonomy" id="568900"/>
    <lineage>
        <taxon>Eukaryota</taxon>
        <taxon>Sar</taxon>
        <taxon>Stramenopiles</taxon>
        <taxon>Ochrophyta</taxon>
        <taxon>Bacillariophyta</taxon>
        <taxon>Bacillariophyceae</taxon>
        <taxon>Bacillariophycidae</taxon>
        <taxon>Naviculales</taxon>
        <taxon>Naviculaceae</taxon>
        <taxon>Seminavis</taxon>
    </lineage>
</organism>
<comment type="caution">
    <text evidence="4">The sequence shown here is derived from an EMBL/GenBank/DDBJ whole genome shotgun (WGS) entry which is preliminary data.</text>
</comment>
<dbReference type="SUPFAM" id="SSF57863">
    <property type="entry name" value="ArfGap/RecO-like zinc finger"/>
    <property type="match status" value="1"/>
</dbReference>